<organism evidence="1">
    <name type="scientific">Burkholderia sp. (strain CCGE1003)</name>
    <dbReference type="NCBI Taxonomy" id="640512"/>
    <lineage>
        <taxon>Bacteria</taxon>
        <taxon>Pseudomonadati</taxon>
        <taxon>Pseudomonadota</taxon>
        <taxon>Betaproteobacteria</taxon>
        <taxon>Burkholderiales</taxon>
        <taxon>Burkholderiaceae</taxon>
        <taxon>Burkholderia</taxon>
    </lineage>
</organism>
<evidence type="ECO:0000313" key="1">
    <source>
        <dbReference type="EMBL" id="ADN56773.1"/>
    </source>
</evidence>
<dbReference type="AlphaFoldDB" id="E1TAC1"/>
<dbReference type="GO" id="GO:0016740">
    <property type="term" value="F:transferase activity"/>
    <property type="evidence" value="ECO:0007669"/>
    <property type="project" value="UniProtKB-KW"/>
</dbReference>
<reference evidence="1" key="1">
    <citation type="submission" date="2010-09" db="EMBL/GenBank/DDBJ databases">
        <title>Complete sequence of chromosome1 of Burkholderia sp. CCGE1003.</title>
        <authorList>
            <consortium name="US DOE Joint Genome Institute"/>
            <person name="Lucas S."/>
            <person name="Copeland A."/>
            <person name="Lapidus A."/>
            <person name="Cheng J.-F."/>
            <person name="Bruce D."/>
            <person name="Goodwin L."/>
            <person name="Pitluck S."/>
            <person name="Daligault H."/>
            <person name="Davenport K."/>
            <person name="Detter J.C."/>
            <person name="Han C."/>
            <person name="Tapia R."/>
            <person name="Land M."/>
            <person name="Hauser L."/>
            <person name="Jeffries C."/>
            <person name="Kyrpides N."/>
            <person name="Ivanova N."/>
            <person name="Ovchinnikova G."/>
            <person name="Martinez-Romero E."/>
            <person name="Rogel M.A."/>
            <person name="Auchtung J."/>
            <person name="Tiedje J.M."/>
            <person name="Woyke T."/>
        </authorList>
    </citation>
    <scope>NUCLEOTIDE SEQUENCE</scope>
    <source>
        <strain evidence="1">CCGE1003</strain>
    </source>
</reference>
<dbReference type="KEGG" id="bgf:BC1003_0788"/>
<protein>
    <submittedName>
        <fullName evidence="1">Putative N-acetylglucosaminyl transferase</fullName>
    </submittedName>
</protein>
<dbReference type="EMBL" id="CP002217">
    <property type="protein sequence ID" value="ADN56773.1"/>
    <property type="molecule type" value="Genomic_DNA"/>
</dbReference>
<dbReference type="HOGENOM" id="CLU_3230895_0_0_4"/>
<accession>E1TAC1</accession>
<gene>
    <name evidence="1" type="ordered locus">BC1003_0788</name>
</gene>
<proteinExistence type="predicted"/>
<keyword evidence="1" id="KW-0808">Transferase</keyword>
<sequence>MNLGLFVLLVLAPILGYGAYMSNRGRKRDRQRRHRRITGSFSN</sequence>
<name>E1TAC1_BURSG</name>